<evidence type="ECO:0000256" key="1">
    <source>
        <dbReference type="SAM" id="MobiDB-lite"/>
    </source>
</evidence>
<evidence type="ECO:0000313" key="2">
    <source>
        <dbReference type="EMBL" id="KAK9143199.1"/>
    </source>
</evidence>
<protein>
    <submittedName>
        <fullName evidence="2">Uncharacterized protein</fullName>
    </submittedName>
</protein>
<comment type="caution">
    <text evidence="2">The sequence shown here is derived from an EMBL/GenBank/DDBJ whole genome shotgun (WGS) entry which is preliminary data.</text>
</comment>
<reference evidence="2 3" key="1">
    <citation type="submission" date="2024-01" db="EMBL/GenBank/DDBJ databases">
        <title>Genome assemblies of Stephania.</title>
        <authorList>
            <person name="Yang L."/>
        </authorList>
    </citation>
    <scope>NUCLEOTIDE SEQUENCE [LARGE SCALE GENOMIC DNA]</scope>
    <source>
        <strain evidence="2">YNDBR</strain>
        <tissue evidence="2">Leaf</tissue>
    </source>
</reference>
<evidence type="ECO:0000313" key="3">
    <source>
        <dbReference type="Proteomes" id="UP001420932"/>
    </source>
</evidence>
<keyword evidence="3" id="KW-1185">Reference proteome</keyword>
<feature type="compositionally biased region" description="Basic and acidic residues" evidence="1">
    <location>
        <begin position="1"/>
        <end position="21"/>
    </location>
</feature>
<organism evidence="2 3">
    <name type="scientific">Stephania yunnanensis</name>
    <dbReference type="NCBI Taxonomy" id="152371"/>
    <lineage>
        <taxon>Eukaryota</taxon>
        <taxon>Viridiplantae</taxon>
        <taxon>Streptophyta</taxon>
        <taxon>Embryophyta</taxon>
        <taxon>Tracheophyta</taxon>
        <taxon>Spermatophyta</taxon>
        <taxon>Magnoliopsida</taxon>
        <taxon>Ranunculales</taxon>
        <taxon>Menispermaceae</taxon>
        <taxon>Menispermoideae</taxon>
        <taxon>Cissampelideae</taxon>
        <taxon>Stephania</taxon>
    </lineage>
</organism>
<feature type="region of interest" description="Disordered" evidence="1">
    <location>
        <begin position="1"/>
        <end position="23"/>
    </location>
</feature>
<proteinExistence type="predicted"/>
<gene>
    <name evidence="2" type="ORF">Syun_012599</name>
</gene>
<dbReference type="EMBL" id="JBBNAF010000005">
    <property type="protein sequence ID" value="KAK9143199.1"/>
    <property type="molecule type" value="Genomic_DNA"/>
</dbReference>
<dbReference type="AlphaFoldDB" id="A0AAP0PHP0"/>
<name>A0AAP0PHP0_9MAGN</name>
<accession>A0AAP0PHP0</accession>
<sequence length="197" mass="22398">MEEKRRVRPAAEKNRPKERRPSSPFLCDEWRRIRIHGNSSTIFFASPQNGVIERNESWRIRAYARKVDIAAMKSVTEFLVKSLATHSEAPNCTKNYNVLAIVFSTPRVVHAFNNVAGMHQDTIVGVRKSSIQEGEEIPKIDNSGKMFVSRDEALDGLRRITEECLRNASCLIKKRNQNSSSDNMVPLTQLAWLSAVQ</sequence>
<dbReference type="Proteomes" id="UP001420932">
    <property type="component" value="Unassembled WGS sequence"/>
</dbReference>